<dbReference type="AlphaFoldDB" id="A0AAV4SC21"/>
<evidence type="ECO:0000313" key="2">
    <source>
        <dbReference type="Proteomes" id="UP001054945"/>
    </source>
</evidence>
<comment type="caution">
    <text evidence="1">The sequence shown here is derived from an EMBL/GenBank/DDBJ whole genome shotgun (WGS) entry which is preliminary data.</text>
</comment>
<protein>
    <submittedName>
        <fullName evidence="1">Uncharacterized protein</fullName>
    </submittedName>
</protein>
<organism evidence="1 2">
    <name type="scientific">Caerostris extrusa</name>
    <name type="common">Bark spider</name>
    <name type="synonym">Caerostris bankana</name>
    <dbReference type="NCBI Taxonomy" id="172846"/>
    <lineage>
        <taxon>Eukaryota</taxon>
        <taxon>Metazoa</taxon>
        <taxon>Ecdysozoa</taxon>
        <taxon>Arthropoda</taxon>
        <taxon>Chelicerata</taxon>
        <taxon>Arachnida</taxon>
        <taxon>Araneae</taxon>
        <taxon>Araneomorphae</taxon>
        <taxon>Entelegynae</taxon>
        <taxon>Araneoidea</taxon>
        <taxon>Araneidae</taxon>
        <taxon>Caerostris</taxon>
    </lineage>
</organism>
<reference evidence="1 2" key="1">
    <citation type="submission" date="2021-06" db="EMBL/GenBank/DDBJ databases">
        <title>Caerostris extrusa draft genome.</title>
        <authorList>
            <person name="Kono N."/>
            <person name="Arakawa K."/>
        </authorList>
    </citation>
    <scope>NUCLEOTIDE SEQUENCE [LARGE SCALE GENOMIC DNA]</scope>
</reference>
<keyword evidence="2" id="KW-1185">Reference proteome</keyword>
<evidence type="ECO:0000313" key="1">
    <source>
        <dbReference type="EMBL" id="GIY30681.1"/>
    </source>
</evidence>
<accession>A0AAV4SC21</accession>
<dbReference type="Proteomes" id="UP001054945">
    <property type="component" value="Unassembled WGS sequence"/>
</dbReference>
<sequence>MLSVRLEQLMISFRLTRASVELFNKELNLLIIMIAFLESKGQILSNYVSSTFFFKQSFVHSDLDFFFLMHTKPPEVIFENCYRDSLDTKILGIQLSPLLSSQTEIYIAFTGSFEINAFESNPCKVIPNLVLFKTTVDERLLHFPVMIDQ</sequence>
<dbReference type="EMBL" id="BPLR01009263">
    <property type="protein sequence ID" value="GIY30681.1"/>
    <property type="molecule type" value="Genomic_DNA"/>
</dbReference>
<name>A0AAV4SC21_CAEEX</name>
<gene>
    <name evidence="1" type="ORF">CEXT_583761</name>
</gene>
<proteinExistence type="predicted"/>